<organism evidence="3 4">
    <name type="scientific">Strongyloides stercoralis</name>
    <name type="common">Threadworm</name>
    <dbReference type="NCBI Taxonomy" id="6248"/>
    <lineage>
        <taxon>Eukaryota</taxon>
        <taxon>Metazoa</taxon>
        <taxon>Ecdysozoa</taxon>
        <taxon>Nematoda</taxon>
        <taxon>Chromadorea</taxon>
        <taxon>Rhabditida</taxon>
        <taxon>Tylenchina</taxon>
        <taxon>Panagrolaimomorpha</taxon>
        <taxon>Strongyloidoidea</taxon>
        <taxon>Strongyloididae</taxon>
        <taxon>Strongyloides</taxon>
    </lineage>
</organism>
<accession>A0AAF5DEH1</accession>
<dbReference type="WBParaSite" id="TCONS_00011352.p1">
    <property type="protein sequence ID" value="TCONS_00011352.p1"/>
    <property type="gene ID" value="XLOC_005676"/>
</dbReference>
<dbReference type="PANTHER" id="PTHR35017:SF7">
    <property type="entry name" value="SHKT DOMAIN-CONTAINING PROTEIN"/>
    <property type="match status" value="1"/>
</dbReference>
<protein>
    <submittedName>
        <fullName evidence="4">ShKT domain-containing protein</fullName>
    </submittedName>
</protein>
<dbReference type="AlphaFoldDB" id="A0AAF5DEH1"/>
<dbReference type="InterPro" id="IPR003582">
    <property type="entry name" value="ShKT_dom"/>
</dbReference>
<feature type="domain" description="ShKT" evidence="2">
    <location>
        <begin position="338"/>
        <end position="386"/>
    </location>
</feature>
<feature type="domain" description="ShKT" evidence="2">
    <location>
        <begin position="121"/>
        <end position="166"/>
    </location>
</feature>
<reference evidence="4" key="1">
    <citation type="submission" date="2024-02" db="UniProtKB">
        <authorList>
            <consortium name="WormBaseParasite"/>
        </authorList>
    </citation>
    <scope>IDENTIFICATION</scope>
</reference>
<keyword evidence="1" id="KW-0732">Signal</keyword>
<evidence type="ECO:0000313" key="4">
    <source>
        <dbReference type="WBParaSite" id="TCONS_00011352.p1"/>
    </source>
</evidence>
<name>A0AAF5DEH1_STRER</name>
<evidence type="ECO:0000313" key="3">
    <source>
        <dbReference type="Proteomes" id="UP000035681"/>
    </source>
</evidence>
<evidence type="ECO:0000256" key="1">
    <source>
        <dbReference type="SAM" id="SignalP"/>
    </source>
</evidence>
<keyword evidence="3" id="KW-1185">Reference proteome</keyword>
<dbReference type="PANTHER" id="PTHR35017">
    <property type="entry name" value="PROTEIN CBG16223-RELATED"/>
    <property type="match status" value="1"/>
</dbReference>
<feature type="domain" description="ShKT" evidence="2">
    <location>
        <begin position="45"/>
        <end position="89"/>
    </location>
</feature>
<feature type="signal peptide" evidence="1">
    <location>
        <begin position="1"/>
        <end position="16"/>
    </location>
</feature>
<feature type="chain" id="PRO_5042170044" evidence="1">
    <location>
        <begin position="17"/>
        <end position="483"/>
    </location>
</feature>
<evidence type="ECO:0000259" key="2">
    <source>
        <dbReference type="SMART" id="SM00254"/>
    </source>
</evidence>
<proteinExistence type="predicted"/>
<sequence>MFLFIIYLEILYFINGKNYDSFSNKIIKYHPNFTIKIDPAVVTPCCVDMLSPGVCRLMLNRDPKKFIGQCRDNPDFSFLQCCYSCHFTTQAYQEYNISGDELYEKDAIKMLLNPYNSTNDNCFDRHGISFCESFLKRQGRWSSKTVSCSQSSLAFRICRRSCGYCSDQTKQATVKYDSEIAKDMKKCSQIKLVYFFFNSTKFDNKYYYEKSLKVQLFEENKNNLITTMDRRIFIRLLKLILSTVLVSSSKLPQNLESTSKISSIVDKTPCCLDRITSITCQRLYMTNPRYFIYECSNNADFAFIQCCKTCFDHKSSNGPRLNYTNISNELLINTETAICYDKRGEKWCENFVKRNNFWKYYPFKNLNCSNQPYSFRSCRASCGYCSIKERKALVNYNYKKAMDSKLCGDLNITFLKDIKRFPNNKKKYGSESIMIRKLMNKIKKKNLISDKSNEIKGSVFGVYKNEVKRKIKYILSRGSLFYP</sequence>
<dbReference type="SMART" id="SM00254">
    <property type="entry name" value="ShKT"/>
    <property type="match status" value="3"/>
</dbReference>
<dbReference type="Proteomes" id="UP000035681">
    <property type="component" value="Unplaced"/>
</dbReference>